<gene>
    <name evidence="1" type="ORF">QYF61_002925</name>
</gene>
<dbReference type="EMBL" id="JAUNZN010000009">
    <property type="protein sequence ID" value="KAK4815466.1"/>
    <property type="molecule type" value="Genomic_DNA"/>
</dbReference>
<dbReference type="Proteomes" id="UP001333110">
    <property type="component" value="Unassembled WGS sequence"/>
</dbReference>
<protein>
    <submittedName>
        <fullName evidence="1">Uncharacterized protein</fullName>
    </submittedName>
</protein>
<sequence length="84" mass="8940">MISWAAFGGCCQQVERSDSSSLLSTGEATSGVLCPVLGSSVQYKSDKDILERVHKFVGNTKLGGVLDTPEGYAATQSDLDRLEK</sequence>
<comment type="caution">
    <text evidence="1">The sequence shown here is derived from an EMBL/GenBank/DDBJ whole genome shotgun (WGS) entry which is preliminary data.</text>
</comment>
<evidence type="ECO:0000313" key="1">
    <source>
        <dbReference type="EMBL" id="KAK4815466.1"/>
    </source>
</evidence>
<accession>A0AAN7NPB9</accession>
<keyword evidence="2" id="KW-1185">Reference proteome</keyword>
<reference evidence="1 2" key="1">
    <citation type="journal article" date="2023" name="J. Hered.">
        <title>Chromosome-level genome of the wood stork (Mycteria americana) provides insight into avian chromosome evolution.</title>
        <authorList>
            <person name="Flamio R. Jr."/>
            <person name="Ramstad K.M."/>
        </authorList>
    </citation>
    <scope>NUCLEOTIDE SEQUENCE [LARGE SCALE GENOMIC DNA]</scope>
    <source>
        <strain evidence="1">JAX WOST 10</strain>
    </source>
</reference>
<evidence type="ECO:0000313" key="2">
    <source>
        <dbReference type="Proteomes" id="UP001333110"/>
    </source>
</evidence>
<name>A0AAN7NPB9_MYCAM</name>
<proteinExistence type="predicted"/>
<dbReference type="AlphaFoldDB" id="A0AAN7NPB9"/>
<organism evidence="1 2">
    <name type="scientific">Mycteria americana</name>
    <name type="common">Wood stork</name>
    <dbReference type="NCBI Taxonomy" id="33587"/>
    <lineage>
        <taxon>Eukaryota</taxon>
        <taxon>Metazoa</taxon>
        <taxon>Chordata</taxon>
        <taxon>Craniata</taxon>
        <taxon>Vertebrata</taxon>
        <taxon>Euteleostomi</taxon>
        <taxon>Archelosauria</taxon>
        <taxon>Archosauria</taxon>
        <taxon>Dinosauria</taxon>
        <taxon>Saurischia</taxon>
        <taxon>Theropoda</taxon>
        <taxon>Coelurosauria</taxon>
        <taxon>Aves</taxon>
        <taxon>Neognathae</taxon>
        <taxon>Neoaves</taxon>
        <taxon>Aequornithes</taxon>
        <taxon>Ciconiiformes</taxon>
        <taxon>Ciconiidae</taxon>
        <taxon>Mycteria</taxon>
    </lineage>
</organism>